<keyword evidence="3" id="KW-1185">Reference proteome</keyword>
<evidence type="ECO:0000313" key="2">
    <source>
        <dbReference type="EMBL" id="WIA11033.1"/>
    </source>
</evidence>
<feature type="compositionally biased region" description="Polar residues" evidence="1">
    <location>
        <begin position="39"/>
        <end position="56"/>
    </location>
</feature>
<gene>
    <name evidence="2" type="ORF">OEZ85_011186</name>
</gene>
<accession>A0ABY8TRL6</accession>
<feature type="region of interest" description="Disordered" evidence="1">
    <location>
        <begin position="33"/>
        <end position="96"/>
    </location>
</feature>
<dbReference type="Proteomes" id="UP001244341">
    <property type="component" value="Chromosome 2b"/>
</dbReference>
<proteinExistence type="predicted"/>
<evidence type="ECO:0000256" key="1">
    <source>
        <dbReference type="SAM" id="MobiDB-lite"/>
    </source>
</evidence>
<organism evidence="2 3">
    <name type="scientific">Tetradesmus obliquus</name>
    <name type="common">Green alga</name>
    <name type="synonym">Acutodesmus obliquus</name>
    <dbReference type="NCBI Taxonomy" id="3088"/>
    <lineage>
        <taxon>Eukaryota</taxon>
        <taxon>Viridiplantae</taxon>
        <taxon>Chlorophyta</taxon>
        <taxon>core chlorophytes</taxon>
        <taxon>Chlorophyceae</taxon>
        <taxon>CS clade</taxon>
        <taxon>Sphaeropleales</taxon>
        <taxon>Scenedesmaceae</taxon>
        <taxon>Tetradesmus</taxon>
    </lineage>
</organism>
<name>A0ABY8TRL6_TETOB</name>
<reference evidence="2 3" key="1">
    <citation type="submission" date="2023-05" db="EMBL/GenBank/DDBJ databases">
        <title>A 100% complete, gapless, phased diploid assembly of the Scenedesmus obliquus UTEX 3031 genome.</title>
        <authorList>
            <person name="Biondi T.C."/>
            <person name="Hanschen E.R."/>
            <person name="Kwon T."/>
            <person name="Eng W."/>
            <person name="Kruse C.P.S."/>
            <person name="Koehler S.I."/>
            <person name="Kunde Y."/>
            <person name="Gleasner C.D."/>
            <person name="You Mak K.T."/>
            <person name="Polle J."/>
            <person name="Hovde B.T."/>
            <person name="Starkenburg S.R."/>
        </authorList>
    </citation>
    <scope>NUCLEOTIDE SEQUENCE [LARGE SCALE GENOMIC DNA]</scope>
    <source>
        <strain evidence="2 3">DOE0152z</strain>
    </source>
</reference>
<evidence type="ECO:0000313" key="3">
    <source>
        <dbReference type="Proteomes" id="UP001244341"/>
    </source>
</evidence>
<dbReference type="EMBL" id="CP126209">
    <property type="protein sequence ID" value="WIA11033.1"/>
    <property type="molecule type" value="Genomic_DNA"/>
</dbReference>
<evidence type="ECO:0008006" key="4">
    <source>
        <dbReference type="Google" id="ProtNLM"/>
    </source>
</evidence>
<sequence>MQLCTEARQVSTAPDHLVHGCCVALSGTQCRPAAGGKQGSSNTANALEDCTPQQASGDAAGGKQGSSIAKALEDSTPQQASGDAAGGEQGSSSTAKALEDCTPQQELMPAAYAEQARELQELKLAYEQLLRQHMQMQGGNSQGPAANAAATASSSSAPQTLDEIMEYAQNYSDMLKAFMHANGVWCGPR</sequence>
<protein>
    <recommendedName>
        <fullName evidence="4">KNOX2 domain-containing protein</fullName>
    </recommendedName>
</protein>